<evidence type="ECO:0000313" key="1">
    <source>
        <dbReference type="EMBL" id="GED66869.1"/>
    </source>
</evidence>
<evidence type="ECO:0008006" key="3">
    <source>
        <dbReference type="Google" id="ProtNLM"/>
    </source>
</evidence>
<protein>
    <recommendedName>
        <fullName evidence="3">Transcriptional regulator</fullName>
    </recommendedName>
</protein>
<dbReference type="InterPro" id="IPR043128">
    <property type="entry name" value="Rev_trsase/Diguanyl_cyclase"/>
</dbReference>
<dbReference type="EMBL" id="BJON01000002">
    <property type="protein sequence ID" value="GED66869.1"/>
    <property type="molecule type" value="Genomic_DNA"/>
</dbReference>
<gene>
    <name evidence="1" type="ORF">BRE01_05710</name>
</gene>
<name>A0ABQ0TGX9_9BACL</name>
<proteinExistence type="predicted"/>
<keyword evidence="2" id="KW-1185">Reference proteome</keyword>
<accession>A0ABQ0TGX9</accession>
<sequence>MIIRVGLVGPKDSVELMLGVGREFADQLVLIPYTYQRAEEASAFVAENNQNVDIWFFSGIGPYSIAREQLQKQKAFYPQINASVLSKVLLELVYRDGISLDRVSFDTVSEMHFRETLEELDLTCENPYLNPYEELRLTNQWVSYHTALYNTGKVDACVTGMLSVAEELKQQGIKVYRMGFTRLTFREIFKQIVQEGETLHFKRSQIAVQLIEVSDVERLVNEPANAYDLRRLDLKLQEIILDYTESISGSFVALGNYKFIIFSTRGSLDDNPAFHPTIILEQLMLLTHSTANMGIGFGVTALAAERNAQLALVHAKKYTNSAILVDTDGSIEGPLRQAKSISYGYWTEDKEISENLKKAGVSITTLNKIISVQKALGQNYISATDMAEWMGMTPRNARRILSDLAEHNIIEQIGEETPMNRGRPRKIYRVLPSPVDSSLV</sequence>
<dbReference type="Proteomes" id="UP000319578">
    <property type="component" value="Unassembled WGS sequence"/>
</dbReference>
<organism evidence="1 2">
    <name type="scientific">Brevibacillus reuszeri</name>
    <dbReference type="NCBI Taxonomy" id="54915"/>
    <lineage>
        <taxon>Bacteria</taxon>
        <taxon>Bacillati</taxon>
        <taxon>Bacillota</taxon>
        <taxon>Bacilli</taxon>
        <taxon>Bacillales</taxon>
        <taxon>Paenibacillaceae</taxon>
        <taxon>Brevibacillus</taxon>
    </lineage>
</organism>
<dbReference type="InterPro" id="IPR036390">
    <property type="entry name" value="WH_DNA-bd_sf"/>
</dbReference>
<reference evidence="1 2" key="1">
    <citation type="submission" date="2019-06" db="EMBL/GenBank/DDBJ databases">
        <title>Whole genome shotgun sequence of Brevibacillus reuszeri NBRC 15719.</title>
        <authorList>
            <person name="Hosoyama A."/>
            <person name="Uohara A."/>
            <person name="Ohji S."/>
            <person name="Ichikawa N."/>
        </authorList>
    </citation>
    <scope>NUCLEOTIDE SEQUENCE [LARGE SCALE GENOMIC DNA]</scope>
    <source>
        <strain evidence="1 2">NBRC 15719</strain>
    </source>
</reference>
<comment type="caution">
    <text evidence="1">The sequence shown here is derived from an EMBL/GenBank/DDBJ whole genome shotgun (WGS) entry which is preliminary data.</text>
</comment>
<evidence type="ECO:0000313" key="2">
    <source>
        <dbReference type="Proteomes" id="UP000319578"/>
    </source>
</evidence>
<dbReference type="SUPFAM" id="SSF46785">
    <property type="entry name" value="Winged helix' DNA-binding domain"/>
    <property type="match status" value="1"/>
</dbReference>
<dbReference type="Gene3D" id="3.30.70.270">
    <property type="match status" value="1"/>
</dbReference>